<comment type="caution">
    <text evidence="1">The sequence shown here is derived from an EMBL/GenBank/DDBJ whole genome shotgun (WGS) entry which is preliminary data.</text>
</comment>
<reference evidence="1 2" key="1">
    <citation type="submission" date="2019-12" db="EMBL/GenBank/DDBJ databases">
        <authorList>
            <person name="Alioto T."/>
            <person name="Alioto T."/>
            <person name="Gomez Garrido J."/>
        </authorList>
    </citation>
    <scope>NUCLEOTIDE SEQUENCE [LARGE SCALE GENOMIC DNA]</scope>
</reference>
<dbReference type="EMBL" id="CACTIH010000101">
    <property type="protein sequence ID" value="CAA2953869.1"/>
    <property type="molecule type" value="Genomic_DNA"/>
</dbReference>
<evidence type="ECO:0000313" key="2">
    <source>
        <dbReference type="Proteomes" id="UP000594638"/>
    </source>
</evidence>
<protein>
    <submittedName>
        <fullName evidence="1">Uncharacterized protein</fullName>
    </submittedName>
</protein>
<keyword evidence="2" id="KW-1185">Reference proteome</keyword>
<organism evidence="1 2">
    <name type="scientific">Olea europaea subsp. europaea</name>
    <dbReference type="NCBI Taxonomy" id="158383"/>
    <lineage>
        <taxon>Eukaryota</taxon>
        <taxon>Viridiplantae</taxon>
        <taxon>Streptophyta</taxon>
        <taxon>Embryophyta</taxon>
        <taxon>Tracheophyta</taxon>
        <taxon>Spermatophyta</taxon>
        <taxon>Magnoliopsida</taxon>
        <taxon>eudicotyledons</taxon>
        <taxon>Gunneridae</taxon>
        <taxon>Pentapetalae</taxon>
        <taxon>asterids</taxon>
        <taxon>lamiids</taxon>
        <taxon>Lamiales</taxon>
        <taxon>Oleaceae</taxon>
        <taxon>Oleeae</taxon>
        <taxon>Olea</taxon>
    </lineage>
</organism>
<dbReference type="Gramene" id="OE9A049604T1">
    <property type="protein sequence ID" value="OE9A049604C1"/>
    <property type="gene ID" value="OE9A049604"/>
</dbReference>
<evidence type="ECO:0000313" key="1">
    <source>
        <dbReference type="EMBL" id="CAA2953869.1"/>
    </source>
</evidence>
<dbReference type="Proteomes" id="UP000594638">
    <property type="component" value="Unassembled WGS sequence"/>
</dbReference>
<name>A0A8S0PM75_OLEEU</name>
<dbReference type="OrthoDB" id="1689965at2759"/>
<dbReference type="AlphaFoldDB" id="A0A8S0PM75"/>
<accession>A0A8S0PM75</accession>
<proteinExistence type="predicted"/>
<sequence length="107" mass="11652">MATTQLHTNKNECMANSDDTKTGFLQSFDDAGDPPNPFGELGLHLFPSELLEITYEVLIGACQSSGADRPLTYISSSERTVERSQTRSKSARRSNISLLGKLAMGIN</sequence>
<gene>
    <name evidence="1" type="ORF">OLEA9_A049604</name>
</gene>